<protein>
    <submittedName>
        <fullName evidence="1">Uncharacterized protein</fullName>
    </submittedName>
</protein>
<gene>
    <name evidence="1" type="ORF">BRAA03T10780Z</name>
</gene>
<dbReference type="EMBL" id="LR031572">
    <property type="protein sequence ID" value="VDC79562.1"/>
    <property type="molecule type" value="Genomic_DNA"/>
</dbReference>
<accession>A0A3P5ZHJ4</accession>
<sequence length="128" mass="14297">MNRATALANPNTISPDNSLSSCDIKRTCNDVNQAIQVDGTYPEAYCYKVVSCVNAHLNNLTGLDVTHALMKILTERGYYFTTTSEREIVSDQELEKAKSSSGVEKNYELPDGQVITIGSERFIVYHYH</sequence>
<name>A0A3P5ZHJ4_BRACM</name>
<dbReference type="AlphaFoldDB" id="A0A3P5ZHJ4"/>
<organism evidence="1">
    <name type="scientific">Brassica campestris</name>
    <name type="common">Field mustard</name>
    <dbReference type="NCBI Taxonomy" id="3711"/>
    <lineage>
        <taxon>Eukaryota</taxon>
        <taxon>Viridiplantae</taxon>
        <taxon>Streptophyta</taxon>
        <taxon>Embryophyta</taxon>
        <taxon>Tracheophyta</taxon>
        <taxon>Spermatophyta</taxon>
        <taxon>Magnoliopsida</taxon>
        <taxon>eudicotyledons</taxon>
        <taxon>Gunneridae</taxon>
        <taxon>Pentapetalae</taxon>
        <taxon>rosids</taxon>
        <taxon>malvids</taxon>
        <taxon>Brassicales</taxon>
        <taxon>Brassicaceae</taxon>
        <taxon>Brassiceae</taxon>
        <taxon>Brassica</taxon>
    </lineage>
</organism>
<dbReference type="Gene3D" id="3.90.640.10">
    <property type="entry name" value="Actin, Chain A, domain 4"/>
    <property type="match status" value="1"/>
</dbReference>
<dbReference type="SUPFAM" id="SSF53067">
    <property type="entry name" value="Actin-like ATPase domain"/>
    <property type="match status" value="1"/>
</dbReference>
<proteinExistence type="predicted"/>
<evidence type="ECO:0000313" key="1">
    <source>
        <dbReference type="EMBL" id="VDC79562.1"/>
    </source>
</evidence>
<reference evidence="1" key="1">
    <citation type="submission" date="2018-11" db="EMBL/GenBank/DDBJ databases">
        <authorList>
            <consortium name="Genoscope - CEA"/>
            <person name="William W."/>
        </authorList>
    </citation>
    <scope>NUCLEOTIDE SEQUENCE</scope>
</reference>
<dbReference type="InterPro" id="IPR043129">
    <property type="entry name" value="ATPase_NBD"/>
</dbReference>